<evidence type="ECO:0000313" key="23">
    <source>
        <dbReference type="EMBL" id="OOQ60550.1"/>
    </source>
</evidence>
<dbReference type="PRINTS" id="PR00344">
    <property type="entry name" value="BCTRLSENSOR"/>
</dbReference>
<dbReference type="EMBL" id="MBTF01000006">
    <property type="protein sequence ID" value="OOQ60550.1"/>
    <property type="molecule type" value="Genomic_DNA"/>
</dbReference>
<evidence type="ECO:0000256" key="7">
    <source>
        <dbReference type="ARBA" id="ARBA00022490"/>
    </source>
</evidence>
<evidence type="ECO:0000256" key="13">
    <source>
        <dbReference type="ARBA" id="ARBA00022840"/>
    </source>
</evidence>
<dbReference type="GO" id="GO:0046872">
    <property type="term" value="F:metal ion binding"/>
    <property type="evidence" value="ECO:0007669"/>
    <property type="project" value="UniProtKB-KW"/>
</dbReference>
<keyword evidence="20" id="KW-0812">Transmembrane</keyword>
<dbReference type="Proteomes" id="UP000189739">
    <property type="component" value="Unassembled WGS sequence"/>
</dbReference>
<evidence type="ECO:0000256" key="18">
    <source>
        <dbReference type="ARBA" id="ARBA00030800"/>
    </source>
</evidence>
<evidence type="ECO:0000256" key="3">
    <source>
        <dbReference type="ARBA" id="ARBA00004496"/>
    </source>
</evidence>
<organism evidence="23 24">
    <name type="scientific">Mucilaginibacter pedocola</name>
    <dbReference type="NCBI Taxonomy" id="1792845"/>
    <lineage>
        <taxon>Bacteria</taxon>
        <taxon>Pseudomonadati</taxon>
        <taxon>Bacteroidota</taxon>
        <taxon>Sphingobacteriia</taxon>
        <taxon>Sphingobacteriales</taxon>
        <taxon>Sphingobacteriaceae</taxon>
        <taxon>Mucilaginibacter</taxon>
    </lineage>
</organism>
<feature type="domain" description="Histidine kinase" evidence="22">
    <location>
        <begin position="516"/>
        <end position="604"/>
    </location>
</feature>
<dbReference type="Gene3D" id="1.20.5.1930">
    <property type="match status" value="1"/>
</dbReference>
<keyword evidence="21" id="KW-0732">Signal</keyword>
<dbReference type="PROSITE" id="PS50005">
    <property type="entry name" value="TPR"/>
    <property type="match status" value="1"/>
</dbReference>
<keyword evidence="11" id="KW-0547">Nucleotide-binding</keyword>
<evidence type="ECO:0000256" key="16">
    <source>
        <dbReference type="ARBA" id="ARBA00023014"/>
    </source>
</evidence>
<dbReference type="InterPro" id="IPR005467">
    <property type="entry name" value="His_kinase_dom"/>
</dbReference>
<keyword evidence="15" id="KW-0902">Two-component regulatory system</keyword>
<reference evidence="23 24" key="1">
    <citation type="submission" date="2016-07" db="EMBL/GenBank/DDBJ databases">
        <title>Genomic analysis of zinc-resistant bacterium Mucilaginibacter pedocola TBZ30.</title>
        <authorList>
            <person name="Huang J."/>
            <person name="Tang J."/>
        </authorList>
    </citation>
    <scope>NUCLEOTIDE SEQUENCE [LARGE SCALE GENOMIC DNA]</scope>
    <source>
        <strain evidence="23 24">TBZ30</strain>
    </source>
</reference>
<dbReference type="OrthoDB" id="9778366at2"/>
<dbReference type="SUPFAM" id="SSF48452">
    <property type="entry name" value="TPR-like"/>
    <property type="match status" value="2"/>
</dbReference>
<dbReference type="InterPro" id="IPR004358">
    <property type="entry name" value="Sig_transdc_His_kin-like_C"/>
</dbReference>
<dbReference type="Pfam" id="PF13424">
    <property type="entry name" value="TPR_12"/>
    <property type="match status" value="1"/>
</dbReference>
<dbReference type="InterPro" id="IPR019734">
    <property type="entry name" value="TPR_rpt"/>
</dbReference>
<comment type="subcellular location">
    <subcellularLocation>
        <location evidence="3">Cytoplasm</location>
    </subcellularLocation>
</comment>
<comment type="cofactor">
    <cofactor evidence="2">
        <name>[4Fe-4S] cluster</name>
        <dbReference type="ChEBI" id="CHEBI:49883"/>
    </cofactor>
</comment>
<keyword evidence="13" id="KW-0067">ATP-binding</keyword>
<dbReference type="InterPro" id="IPR036890">
    <property type="entry name" value="HATPase_C_sf"/>
</dbReference>
<accession>A0A1S9PHX4</accession>
<keyword evidence="6" id="KW-0004">4Fe-4S</keyword>
<evidence type="ECO:0000256" key="15">
    <source>
        <dbReference type="ARBA" id="ARBA00023012"/>
    </source>
</evidence>
<evidence type="ECO:0000256" key="2">
    <source>
        <dbReference type="ARBA" id="ARBA00001966"/>
    </source>
</evidence>
<keyword evidence="20" id="KW-0472">Membrane</keyword>
<dbReference type="Pfam" id="PF13374">
    <property type="entry name" value="TPR_10"/>
    <property type="match status" value="1"/>
</dbReference>
<dbReference type="GO" id="GO:0000155">
    <property type="term" value="F:phosphorelay sensor kinase activity"/>
    <property type="evidence" value="ECO:0007669"/>
    <property type="project" value="InterPro"/>
</dbReference>
<feature type="chain" id="PRO_5012594280" description="Oxygen sensor histidine kinase NreB" evidence="21">
    <location>
        <begin position="19"/>
        <end position="604"/>
    </location>
</feature>
<evidence type="ECO:0000256" key="21">
    <source>
        <dbReference type="SAM" id="SignalP"/>
    </source>
</evidence>
<keyword evidence="10" id="KW-0479">Metal-binding</keyword>
<keyword evidence="9" id="KW-0808">Transferase</keyword>
<comment type="function">
    <text evidence="17">Member of the two-component regulatory system NreB/NreC involved in the control of dissimilatory nitrate/nitrite reduction in response to oxygen. NreB functions as a direct oxygen sensor histidine kinase which is autophosphorylated, in the absence of oxygen, probably at the conserved histidine residue, and transfers its phosphate group probably to a conserved aspartate residue of NreC. NreB/NreC activates the expression of the nitrate (narGHJI) and nitrite (nir) reductase operons, as well as the putative nitrate transporter gene narT.</text>
</comment>
<dbReference type="Pfam" id="PF07730">
    <property type="entry name" value="HisKA_3"/>
    <property type="match status" value="1"/>
</dbReference>
<dbReference type="GO" id="GO:0051539">
    <property type="term" value="F:4 iron, 4 sulfur cluster binding"/>
    <property type="evidence" value="ECO:0007669"/>
    <property type="project" value="UniProtKB-KW"/>
</dbReference>
<dbReference type="PROSITE" id="PS50109">
    <property type="entry name" value="HIS_KIN"/>
    <property type="match status" value="1"/>
</dbReference>
<keyword evidence="12" id="KW-0418">Kinase</keyword>
<dbReference type="Gene3D" id="1.25.40.10">
    <property type="entry name" value="Tetratricopeptide repeat domain"/>
    <property type="match status" value="1"/>
</dbReference>
<evidence type="ECO:0000256" key="10">
    <source>
        <dbReference type="ARBA" id="ARBA00022723"/>
    </source>
</evidence>
<dbReference type="InterPro" id="IPR050482">
    <property type="entry name" value="Sensor_HK_TwoCompSys"/>
</dbReference>
<proteinExistence type="predicted"/>
<evidence type="ECO:0000256" key="12">
    <source>
        <dbReference type="ARBA" id="ARBA00022777"/>
    </source>
</evidence>
<keyword evidence="24" id="KW-1185">Reference proteome</keyword>
<evidence type="ECO:0000313" key="24">
    <source>
        <dbReference type="Proteomes" id="UP000189739"/>
    </source>
</evidence>
<dbReference type="GO" id="GO:0016020">
    <property type="term" value="C:membrane"/>
    <property type="evidence" value="ECO:0007669"/>
    <property type="project" value="InterPro"/>
</dbReference>
<dbReference type="RefSeq" id="WP_078347558.1">
    <property type="nucleotide sequence ID" value="NZ_MBTF01000006.1"/>
</dbReference>
<evidence type="ECO:0000256" key="14">
    <source>
        <dbReference type="ARBA" id="ARBA00023004"/>
    </source>
</evidence>
<dbReference type="InterPro" id="IPR011990">
    <property type="entry name" value="TPR-like_helical_dom_sf"/>
</dbReference>
<dbReference type="GO" id="GO:0046983">
    <property type="term" value="F:protein dimerization activity"/>
    <property type="evidence" value="ECO:0007669"/>
    <property type="project" value="InterPro"/>
</dbReference>
<keyword evidence="8" id="KW-0597">Phosphoprotein</keyword>
<dbReference type="GO" id="GO:0005737">
    <property type="term" value="C:cytoplasm"/>
    <property type="evidence" value="ECO:0007669"/>
    <property type="project" value="UniProtKB-SubCell"/>
</dbReference>
<dbReference type="PANTHER" id="PTHR24421">
    <property type="entry name" value="NITRATE/NITRITE SENSOR PROTEIN NARX-RELATED"/>
    <property type="match status" value="1"/>
</dbReference>
<dbReference type="Gene3D" id="3.30.565.10">
    <property type="entry name" value="Histidine kinase-like ATPase, C-terminal domain"/>
    <property type="match status" value="1"/>
</dbReference>
<evidence type="ECO:0000256" key="4">
    <source>
        <dbReference type="ARBA" id="ARBA00012438"/>
    </source>
</evidence>
<comment type="catalytic activity">
    <reaction evidence="1">
        <text>ATP + protein L-histidine = ADP + protein N-phospho-L-histidine.</text>
        <dbReference type="EC" id="2.7.13.3"/>
    </reaction>
</comment>
<keyword evidence="19" id="KW-0802">TPR repeat</keyword>
<evidence type="ECO:0000256" key="9">
    <source>
        <dbReference type="ARBA" id="ARBA00022679"/>
    </source>
</evidence>
<sequence length="604" mass="67340">MKLIAAIALICLPLTAVCQPKPGADTLALDSRKYAKPEAVKALIDSVFDHKEADPAKSMLLITYAYNRAKELKNLRLQGSALNVSAAIYADEGQFQKALGGHYDALKLFEKAGDHYGTAMVLNNIGRVYNSLGKSKDGLTYLKKAEDMAVANKLDKVLAYVYANYSLAYTQTGELKPALAYALKVDSIDKKLGLKLNRARNANTIGAIYYYLADYDNAYKYYEMGRLLAIEANDPITVNQALINIGEYYEVKKQDPLPYYLKALAYFEQIKNAFFVNYVANNISNYYKGKGNYQQALLYYQKAVKAGEENQGLQAKKAQALIQTQYETEKKEQQIALLNKENTIQKLSIAGRNKTIGIIAGLFLLSAIVAGLFYNRRQLKQKALMQEQMLKQQDILAKAVIEAEENERKRIAGDLHDGVGQLFSAVKMNLGGLFDRITMDRAEDRFLAENTLALVDESCKEVREISHQMMPNMVLRSGIAADLQSFIDKIDSGTLKMTLETSGFKNRMESNVENMLYRIIQESINNVIKHAKATKLHINLIRTAEGIEASIRDNGVGFDSNKAETFSGIGLKNTQTRIAYLKGSIKYHSAPGKGTTIDIYVPVD</sequence>
<dbReference type="InterPro" id="IPR003594">
    <property type="entry name" value="HATPase_dom"/>
</dbReference>
<name>A0A1S9PHX4_9SPHI</name>
<evidence type="ECO:0000259" key="22">
    <source>
        <dbReference type="PROSITE" id="PS50109"/>
    </source>
</evidence>
<evidence type="ECO:0000256" key="1">
    <source>
        <dbReference type="ARBA" id="ARBA00000085"/>
    </source>
</evidence>
<dbReference type="STRING" id="1792845.BC343_24995"/>
<dbReference type="SUPFAM" id="SSF55874">
    <property type="entry name" value="ATPase domain of HSP90 chaperone/DNA topoisomerase II/histidine kinase"/>
    <property type="match status" value="1"/>
</dbReference>
<evidence type="ECO:0000256" key="17">
    <source>
        <dbReference type="ARBA" id="ARBA00024827"/>
    </source>
</evidence>
<evidence type="ECO:0000256" key="19">
    <source>
        <dbReference type="PROSITE-ProRule" id="PRU00339"/>
    </source>
</evidence>
<dbReference type="GO" id="GO:0005524">
    <property type="term" value="F:ATP binding"/>
    <property type="evidence" value="ECO:0007669"/>
    <property type="project" value="UniProtKB-KW"/>
</dbReference>
<keyword evidence="14" id="KW-0408">Iron</keyword>
<keyword evidence="7" id="KW-0963">Cytoplasm</keyword>
<protein>
    <recommendedName>
        <fullName evidence="5">Oxygen sensor histidine kinase NreB</fullName>
        <ecNumber evidence="4">2.7.13.3</ecNumber>
    </recommendedName>
    <alternativeName>
        <fullName evidence="18">Nitrogen regulation protein B</fullName>
    </alternativeName>
</protein>
<feature type="transmembrane region" description="Helical" evidence="20">
    <location>
        <begin position="356"/>
        <end position="375"/>
    </location>
</feature>
<evidence type="ECO:0000256" key="11">
    <source>
        <dbReference type="ARBA" id="ARBA00022741"/>
    </source>
</evidence>
<feature type="repeat" description="TPR" evidence="19">
    <location>
        <begin position="277"/>
        <end position="310"/>
    </location>
</feature>
<dbReference type="EC" id="2.7.13.3" evidence="4"/>
<evidence type="ECO:0000256" key="8">
    <source>
        <dbReference type="ARBA" id="ARBA00022553"/>
    </source>
</evidence>
<dbReference type="PANTHER" id="PTHR24421:SF10">
    <property type="entry name" value="NITRATE_NITRITE SENSOR PROTEIN NARQ"/>
    <property type="match status" value="1"/>
</dbReference>
<keyword evidence="20" id="KW-1133">Transmembrane helix</keyword>
<keyword evidence="16" id="KW-0411">Iron-sulfur</keyword>
<dbReference type="InterPro" id="IPR011712">
    <property type="entry name" value="Sig_transdc_His_kin_sub3_dim/P"/>
</dbReference>
<dbReference type="SMART" id="SM00387">
    <property type="entry name" value="HATPase_c"/>
    <property type="match status" value="1"/>
</dbReference>
<dbReference type="Pfam" id="PF02518">
    <property type="entry name" value="HATPase_c"/>
    <property type="match status" value="1"/>
</dbReference>
<dbReference type="SMART" id="SM00028">
    <property type="entry name" value="TPR"/>
    <property type="match status" value="4"/>
</dbReference>
<evidence type="ECO:0000256" key="5">
    <source>
        <dbReference type="ARBA" id="ARBA00017322"/>
    </source>
</evidence>
<evidence type="ECO:0000256" key="20">
    <source>
        <dbReference type="SAM" id="Phobius"/>
    </source>
</evidence>
<dbReference type="CDD" id="cd16917">
    <property type="entry name" value="HATPase_UhpB-NarQ-NarX-like"/>
    <property type="match status" value="1"/>
</dbReference>
<dbReference type="AlphaFoldDB" id="A0A1S9PHX4"/>
<comment type="caution">
    <text evidence="23">The sequence shown here is derived from an EMBL/GenBank/DDBJ whole genome shotgun (WGS) entry which is preliminary data.</text>
</comment>
<feature type="signal peptide" evidence="21">
    <location>
        <begin position="1"/>
        <end position="18"/>
    </location>
</feature>
<evidence type="ECO:0000256" key="6">
    <source>
        <dbReference type="ARBA" id="ARBA00022485"/>
    </source>
</evidence>
<gene>
    <name evidence="23" type="ORF">BC343_24995</name>
</gene>